<accession>A0A5C4WQ09</accession>
<keyword evidence="1" id="KW-0805">Transcription regulation</keyword>
<protein>
    <submittedName>
        <fullName evidence="4">TetR family transcriptional regulator</fullName>
    </submittedName>
</protein>
<gene>
    <name evidence="4" type="ORF">FH608_009215</name>
</gene>
<dbReference type="PROSITE" id="PS01081">
    <property type="entry name" value="HTH_TETR_1"/>
    <property type="match status" value="1"/>
</dbReference>
<dbReference type="OrthoDB" id="9806334at2"/>
<evidence type="ECO:0000256" key="2">
    <source>
        <dbReference type="ARBA" id="ARBA00023125"/>
    </source>
</evidence>
<evidence type="ECO:0000256" key="3">
    <source>
        <dbReference type="ARBA" id="ARBA00023163"/>
    </source>
</evidence>
<sequence>MAFKVLNVPSESRTFIEEARRSQIIACAIEVLADHGYAHATMARIARQAKISAGAISYHFGGKNQLIEAVVAEVARLATDMMVPRILAQPTATLALRAYLESNLDFMRLHRKPLLALVEVITHMPGEEGGPGPYAEQAEVAITDLEKVLDWGQRSGEFRDFDKRTMAVTIRGAVDAVPARMLNEPGLDLDLLAQELVTTFTLATRRQP</sequence>
<dbReference type="SUPFAM" id="SSF48498">
    <property type="entry name" value="Tetracyclin repressor-like, C-terminal domain"/>
    <property type="match status" value="1"/>
</dbReference>
<dbReference type="PRINTS" id="PR00455">
    <property type="entry name" value="HTHTETR"/>
</dbReference>
<dbReference type="Gene3D" id="1.10.10.60">
    <property type="entry name" value="Homeodomain-like"/>
    <property type="match status" value="1"/>
</dbReference>
<keyword evidence="3" id="KW-0804">Transcription</keyword>
<dbReference type="InterPro" id="IPR023772">
    <property type="entry name" value="DNA-bd_HTH_TetR-type_CS"/>
</dbReference>
<keyword evidence="5" id="KW-1185">Reference proteome</keyword>
<dbReference type="Pfam" id="PF00440">
    <property type="entry name" value="TetR_N"/>
    <property type="match status" value="1"/>
</dbReference>
<dbReference type="GO" id="GO:0000976">
    <property type="term" value="F:transcription cis-regulatory region binding"/>
    <property type="evidence" value="ECO:0007669"/>
    <property type="project" value="TreeGrafter"/>
</dbReference>
<dbReference type="InterPro" id="IPR009057">
    <property type="entry name" value="Homeodomain-like_sf"/>
</dbReference>
<dbReference type="AlphaFoldDB" id="A0A5C4WQ09"/>
<comment type="caution">
    <text evidence="4">The sequence shown here is derived from an EMBL/GenBank/DDBJ whole genome shotgun (WGS) entry which is preliminary data.</text>
</comment>
<dbReference type="InterPro" id="IPR036271">
    <property type="entry name" value="Tet_transcr_reg_TetR-rel_C_sf"/>
</dbReference>
<organism evidence="4 5">
    <name type="scientific">Nonomuraea phyllanthi</name>
    <dbReference type="NCBI Taxonomy" id="2219224"/>
    <lineage>
        <taxon>Bacteria</taxon>
        <taxon>Bacillati</taxon>
        <taxon>Actinomycetota</taxon>
        <taxon>Actinomycetes</taxon>
        <taxon>Streptosporangiales</taxon>
        <taxon>Streptosporangiaceae</taxon>
        <taxon>Nonomuraea</taxon>
    </lineage>
</organism>
<name>A0A5C4WQ09_9ACTN</name>
<reference evidence="4 5" key="1">
    <citation type="submission" date="2019-10" db="EMBL/GenBank/DDBJ databases">
        <title>Nonomuraea sp. nov., isolated from Phyllanthus amarus.</title>
        <authorList>
            <person name="Klykleung N."/>
            <person name="Tanasupawat S."/>
        </authorList>
    </citation>
    <scope>NUCLEOTIDE SEQUENCE [LARGE SCALE GENOMIC DNA]</scope>
    <source>
        <strain evidence="4 5">PA1-10</strain>
    </source>
</reference>
<dbReference type="GO" id="GO:0003700">
    <property type="term" value="F:DNA-binding transcription factor activity"/>
    <property type="evidence" value="ECO:0007669"/>
    <property type="project" value="TreeGrafter"/>
</dbReference>
<dbReference type="PROSITE" id="PS50977">
    <property type="entry name" value="HTH_TETR_2"/>
    <property type="match status" value="1"/>
</dbReference>
<dbReference type="SUPFAM" id="SSF46689">
    <property type="entry name" value="Homeodomain-like"/>
    <property type="match status" value="1"/>
</dbReference>
<evidence type="ECO:0000256" key="1">
    <source>
        <dbReference type="ARBA" id="ARBA00023015"/>
    </source>
</evidence>
<dbReference type="InterPro" id="IPR050109">
    <property type="entry name" value="HTH-type_TetR-like_transc_reg"/>
</dbReference>
<dbReference type="Proteomes" id="UP000312512">
    <property type="component" value="Unassembled WGS sequence"/>
</dbReference>
<evidence type="ECO:0000313" key="5">
    <source>
        <dbReference type="Proteomes" id="UP000312512"/>
    </source>
</evidence>
<dbReference type="Gene3D" id="1.10.357.10">
    <property type="entry name" value="Tetracycline Repressor, domain 2"/>
    <property type="match status" value="1"/>
</dbReference>
<dbReference type="EMBL" id="VDLX02000003">
    <property type="protein sequence ID" value="KAB8195689.1"/>
    <property type="molecule type" value="Genomic_DNA"/>
</dbReference>
<dbReference type="PANTHER" id="PTHR30055">
    <property type="entry name" value="HTH-TYPE TRANSCRIPTIONAL REGULATOR RUTR"/>
    <property type="match status" value="1"/>
</dbReference>
<dbReference type="PANTHER" id="PTHR30055:SF234">
    <property type="entry name" value="HTH-TYPE TRANSCRIPTIONAL REGULATOR BETI"/>
    <property type="match status" value="1"/>
</dbReference>
<keyword evidence="2" id="KW-0238">DNA-binding</keyword>
<evidence type="ECO:0000313" key="4">
    <source>
        <dbReference type="EMBL" id="KAB8195689.1"/>
    </source>
</evidence>
<dbReference type="InterPro" id="IPR001647">
    <property type="entry name" value="HTH_TetR"/>
</dbReference>
<proteinExistence type="predicted"/>